<comment type="caution">
    <text evidence="1">The sequence shown here is derived from an EMBL/GenBank/DDBJ whole genome shotgun (WGS) entry which is preliminary data.</text>
</comment>
<dbReference type="Proteomes" id="UP000029734">
    <property type="component" value="Unassembled WGS sequence"/>
</dbReference>
<dbReference type="RefSeq" id="WP_036647445.1">
    <property type="nucleotide sequence ID" value="NZ_JQCR01000001.1"/>
</dbReference>
<reference evidence="1 2" key="2">
    <citation type="submission" date="2014-10" db="EMBL/GenBank/DDBJ databases">
        <title>Comparative genomics of the Paenibacillus odorifer group.</title>
        <authorList>
            <person name="Tsai Y.-C."/>
            <person name="Martin N."/>
            <person name="Korlach J."/>
            <person name="Wiedmann M."/>
        </authorList>
    </citation>
    <scope>NUCLEOTIDE SEQUENCE [LARGE SCALE GENOMIC DNA]</scope>
    <source>
        <strain evidence="1 2">DSM 18334</strain>
    </source>
</reference>
<evidence type="ECO:0000313" key="2">
    <source>
        <dbReference type="Proteomes" id="UP000029734"/>
    </source>
</evidence>
<evidence type="ECO:0000313" key="1">
    <source>
        <dbReference type="EMBL" id="KGE20793.1"/>
    </source>
</evidence>
<gene>
    <name evidence="1" type="ORF">PWYN_01025</name>
</gene>
<keyword evidence="2" id="KW-1185">Reference proteome</keyword>
<organism evidence="1 2">
    <name type="scientific">Paenibacillus wynnii</name>
    <dbReference type="NCBI Taxonomy" id="268407"/>
    <lineage>
        <taxon>Bacteria</taxon>
        <taxon>Bacillati</taxon>
        <taxon>Bacillota</taxon>
        <taxon>Bacilli</taxon>
        <taxon>Bacillales</taxon>
        <taxon>Paenibacillaceae</taxon>
        <taxon>Paenibacillus</taxon>
    </lineage>
</organism>
<sequence length="87" mass="10153">MNWTLDEDGNYNFEGDVKSLGYTDEEIEAIQSRISLRLSFEDWKSFVIFDEGYIIDPGDDQYLRLPTGRVVLIPYDIYADDILIHVD</sequence>
<dbReference type="AlphaFoldDB" id="A0A098MFI7"/>
<dbReference type="OrthoDB" id="9780088at2"/>
<accession>A0A098MFI7</accession>
<dbReference type="EMBL" id="JQCR01000001">
    <property type="protein sequence ID" value="KGE20793.1"/>
    <property type="molecule type" value="Genomic_DNA"/>
</dbReference>
<proteinExistence type="predicted"/>
<reference evidence="1 2" key="1">
    <citation type="submission" date="2014-08" db="EMBL/GenBank/DDBJ databases">
        <authorList>
            <person name="den Bakker H.C."/>
        </authorList>
    </citation>
    <scope>NUCLEOTIDE SEQUENCE [LARGE SCALE GENOMIC DNA]</scope>
    <source>
        <strain evidence="1 2">DSM 18334</strain>
    </source>
</reference>
<name>A0A098MFI7_9BACL</name>
<protein>
    <submittedName>
        <fullName evidence="1">Uncharacterized protein</fullName>
    </submittedName>
</protein>